<proteinExistence type="predicted"/>
<gene>
    <name evidence="2" type="ORF">OF122_04980</name>
</gene>
<name>A0ABY6IR81_9HYPH</name>
<accession>A0ABY6IR81</accession>
<evidence type="ECO:0008006" key="4">
    <source>
        <dbReference type="Google" id="ProtNLM"/>
    </source>
</evidence>
<dbReference type="Proteomes" id="UP001163882">
    <property type="component" value="Chromosome"/>
</dbReference>
<dbReference type="RefSeq" id="WP_264226709.1">
    <property type="nucleotide sequence ID" value="NZ_CP107716.1"/>
</dbReference>
<evidence type="ECO:0000313" key="3">
    <source>
        <dbReference type="Proteomes" id="UP001163882"/>
    </source>
</evidence>
<protein>
    <recommendedName>
        <fullName evidence="4">Solute-binding protein family 3/N-terminal domain-containing protein</fullName>
    </recommendedName>
</protein>
<feature type="chain" id="PRO_5045661716" description="Solute-binding protein family 3/N-terminal domain-containing protein" evidence="1">
    <location>
        <begin position="25"/>
        <end position="262"/>
    </location>
</feature>
<organism evidence="2 3">
    <name type="scientific">Pelagibacterium flavum</name>
    <dbReference type="NCBI Taxonomy" id="2984530"/>
    <lineage>
        <taxon>Bacteria</taxon>
        <taxon>Pseudomonadati</taxon>
        <taxon>Pseudomonadota</taxon>
        <taxon>Alphaproteobacteria</taxon>
        <taxon>Hyphomicrobiales</taxon>
        <taxon>Devosiaceae</taxon>
        <taxon>Pelagibacterium</taxon>
    </lineage>
</organism>
<keyword evidence="1" id="KW-0732">Signal</keyword>
<dbReference type="EMBL" id="CP107716">
    <property type="protein sequence ID" value="UYQ73120.1"/>
    <property type="molecule type" value="Genomic_DNA"/>
</dbReference>
<keyword evidence="3" id="KW-1185">Reference proteome</keyword>
<evidence type="ECO:0000256" key="1">
    <source>
        <dbReference type="SAM" id="SignalP"/>
    </source>
</evidence>
<evidence type="ECO:0000313" key="2">
    <source>
        <dbReference type="EMBL" id="UYQ73120.1"/>
    </source>
</evidence>
<dbReference type="Gene3D" id="3.40.190.10">
    <property type="entry name" value="Periplasmic binding protein-like II"/>
    <property type="match status" value="2"/>
</dbReference>
<reference evidence="2" key="1">
    <citation type="submission" date="2022-10" db="EMBL/GenBank/DDBJ databases">
        <title>YIM 151497 complete genome.</title>
        <authorList>
            <person name="Chen X."/>
        </authorList>
    </citation>
    <scope>NUCLEOTIDE SEQUENCE</scope>
    <source>
        <strain evidence="2">YIM 151497</strain>
    </source>
</reference>
<feature type="signal peptide" evidence="1">
    <location>
        <begin position="1"/>
        <end position="24"/>
    </location>
</feature>
<dbReference type="SUPFAM" id="SSF53850">
    <property type="entry name" value="Periplasmic binding protein-like II"/>
    <property type="match status" value="1"/>
</dbReference>
<sequence>MLKQIICSMSLLVAALPAAPAALAQPFVPVESYNRTRPDFGNRLPLCVIANSPTLGRDREVAAELAHVLLLEPEIVEMDVDVDLLDSEGLWPSILLHLAEKCVGIMGVQIIPGEIAPDWMILSRPYFEAPYVLLTRDDEIENLADLPAETRVGVPLYTPIDIEMMTVIAAGGQLGELRRLPYDRPELMASLMRSGEMDAAIVWEPHLELPTVQPLDFFVGRASIAPLRQDRRAVAVLLRSQDRMLRTMIDDAIAALSMEIGP</sequence>